<feature type="compositionally biased region" description="Basic and acidic residues" evidence="1">
    <location>
        <begin position="209"/>
        <end position="221"/>
    </location>
</feature>
<protein>
    <submittedName>
        <fullName evidence="2">Uncharacterized protein</fullName>
    </submittedName>
</protein>
<dbReference type="AlphaFoldDB" id="A0AAE0FVK8"/>
<dbReference type="Proteomes" id="UP001190700">
    <property type="component" value="Unassembled WGS sequence"/>
</dbReference>
<evidence type="ECO:0000313" key="2">
    <source>
        <dbReference type="EMBL" id="KAK3266445.1"/>
    </source>
</evidence>
<feature type="region of interest" description="Disordered" evidence="1">
    <location>
        <begin position="135"/>
        <end position="158"/>
    </location>
</feature>
<reference evidence="2 3" key="1">
    <citation type="journal article" date="2015" name="Genome Biol. Evol.">
        <title>Comparative Genomics of a Bacterivorous Green Alga Reveals Evolutionary Causalities and Consequences of Phago-Mixotrophic Mode of Nutrition.</title>
        <authorList>
            <person name="Burns J.A."/>
            <person name="Paasch A."/>
            <person name="Narechania A."/>
            <person name="Kim E."/>
        </authorList>
    </citation>
    <scope>NUCLEOTIDE SEQUENCE [LARGE SCALE GENOMIC DNA]</scope>
    <source>
        <strain evidence="2 3">PLY_AMNH</strain>
    </source>
</reference>
<gene>
    <name evidence="2" type="ORF">CYMTET_24935</name>
</gene>
<comment type="caution">
    <text evidence="2">The sequence shown here is derived from an EMBL/GenBank/DDBJ whole genome shotgun (WGS) entry which is preliminary data.</text>
</comment>
<accession>A0AAE0FVK8</accession>
<name>A0AAE0FVK8_9CHLO</name>
<evidence type="ECO:0000256" key="1">
    <source>
        <dbReference type="SAM" id="MobiDB-lite"/>
    </source>
</evidence>
<keyword evidence="3" id="KW-1185">Reference proteome</keyword>
<proteinExistence type="predicted"/>
<dbReference type="EMBL" id="LGRX02013083">
    <property type="protein sequence ID" value="KAK3266445.1"/>
    <property type="molecule type" value="Genomic_DNA"/>
</dbReference>
<organism evidence="2 3">
    <name type="scientific">Cymbomonas tetramitiformis</name>
    <dbReference type="NCBI Taxonomy" id="36881"/>
    <lineage>
        <taxon>Eukaryota</taxon>
        <taxon>Viridiplantae</taxon>
        <taxon>Chlorophyta</taxon>
        <taxon>Pyramimonadophyceae</taxon>
        <taxon>Pyramimonadales</taxon>
        <taxon>Pyramimonadaceae</taxon>
        <taxon>Cymbomonas</taxon>
    </lineage>
</organism>
<sequence>MGTMDPVSSAELLLVDGPRQCDLYSGPVQCNTLPDSRRASPSYLHFQQALVGVPTAPPIFQPPSAGSVSVALELLETALSVPVIYHAGNGEVFFTSAPASRGASFPDPPRPKISLKSRRASGLGTYGKELQISLHELPGESGSETDQQDLGQKEAYDRRRHTQAPLAWQRCGEKGCEAQRFWLGIGCTWWLGIPLGRDQAEHASASARLDSRGERSEERGLARSWGGRTQQGHPGESPGTPTLRGRRDGYPLLMQKVPRSERHPKPWVKRLN</sequence>
<feature type="region of interest" description="Disordered" evidence="1">
    <location>
        <begin position="206"/>
        <end position="272"/>
    </location>
</feature>
<evidence type="ECO:0000313" key="3">
    <source>
        <dbReference type="Proteomes" id="UP001190700"/>
    </source>
</evidence>